<dbReference type="AlphaFoldDB" id="A0AA40T3V0"/>
<reference evidence="1" key="1">
    <citation type="submission" date="2019-07" db="EMBL/GenBank/DDBJ databases">
        <title>Toxilogical consequences of a new and cryptic species of cyanobacteria (Komarekiella delphini-convector) recovered from the epidermis of a bottlenose dolphin and 1500 ft. in the air.</title>
        <authorList>
            <person name="Brown A.O."/>
            <person name="Dvorak P."/>
            <person name="Villanueva C.D."/>
            <person name="Foss A.J."/>
            <person name="Garvey A.D."/>
            <person name="Gibson Q.A."/>
            <person name="Johansen J.R."/>
            <person name="Casamatta D.A."/>
        </authorList>
    </citation>
    <scope>NUCLEOTIDE SEQUENCE</scope>
    <source>
        <strain evidence="1">SJRDD-AB1</strain>
    </source>
</reference>
<organism evidence="1 2">
    <name type="scientific">Komarekiella delphini-convector SJRDD-AB1</name>
    <dbReference type="NCBI Taxonomy" id="2593771"/>
    <lineage>
        <taxon>Bacteria</taxon>
        <taxon>Bacillati</taxon>
        <taxon>Cyanobacteriota</taxon>
        <taxon>Cyanophyceae</taxon>
        <taxon>Nostocales</taxon>
        <taxon>Nostocaceae</taxon>
        <taxon>Komarekiella</taxon>
        <taxon>Komarekiella delphini-convector</taxon>
    </lineage>
</organism>
<protein>
    <submittedName>
        <fullName evidence="1">Uncharacterized protein</fullName>
    </submittedName>
</protein>
<proteinExistence type="predicted"/>
<evidence type="ECO:0000313" key="1">
    <source>
        <dbReference type="EMBL" id="MBD6620170.1"/>
    </source>
</evidence>
<sequence>MDTERDFLFCNERIATEFNPFYEREYLVIQTYPRNQSLRVSKRSFDYESAKSYESIENMAHDCTSFDLRIFHNSKLWTVDFEGNPESRSLQQDWKIAQKYFQPCCTNNIECEINVCQCSYPYFSTLRTDISDTGEYNSHLRLETCLVDDNSREIDHCPNCNCALIVEEDEGEDEDDVDETESTPAACIGCDNYHGQYYGGNMLVCGIHTRGWDGENCPDFQST</sequence>
<keyword evidence="2" id="KW-1185">Reference proteome</keyword>
<gene>
    <name evidence="1" type="ORF">FNW02_31355</name>
</gene>
<dbReference type="Proteomes" id="UP001165986">
    <property type="component" value="Unassembled WGS sequence"/>
</dbReference>
<dbReference type="RefSeq" id="WP_191761384.1">
    <property type="nucleotide sequence ID" value="NZ_VJXY01000056.1"/>
</dbReference>
<evidence type="ECO:0000313" key="2">
    <source>
        <dbReference type="Proteomes" id="UP001165986"/>
    </source>
</evidence>
<name>A0AA40T3V0_9NOST</name>
<comment type="caution">
    <text evidence="1">The sequence shown here is derived from an EMBL/GenBank/DDBJ whole genome shotgun (WGS) entry which is preliminary data.</text>
</comment>
<accession>A0AA40T3V0</accession>
<dbReference type="EMBL" id="VJXY01000056">
    <property type="protein sequence ID" value="MBD6620170.1"/>
    <property type="molecule type" value="Genomic_DNA"/>
</dbReference>